<gene>
    <name evidence="4" type="ORF">AWZ03_010828</name>
</gene>
<dbReference type="PANTHER" id="PTHR24256">
    <property type="entry name" value="TRYPTASE-RELATED"/>
    <property type="match status" value="1"/>
</dbReference>
<dbReference type="Gene3D" id="2.40.10.10">
    <property type="entry name" value="Trypsin-like serine proteases"/>
    <property type="match status" value="1"/>
</dbReference>
<evidence type="ECO:0000259" key="3">
    <source>
        <dbReference type="PROSITE" id="PS50240"/>
    </source>
</evidence>
<organism evidence="4 5">
    <name type="scientific">Drosophila navojoa</name>
    <name type="common">Fruit fly</name>
    <dbReference type="NCBI Taxonomy" id="7232"/>
    <lineage>
        <taxon>Eukaryota</taxon>
        <taxon>Metazoa</taxon>
        <taxon>Ecdysozoa</taxon>
        <taxon>Arthropoda</taxon>
        <taxon>Hexapoda</taxon>
        <taxon>Insecta</taxon>
        <taxon>Pterygota</taxon>
        <taxon>Neoptera</taxon>
        <taxon>Endopterygota</taxon>
        <taxon>Diptera</taxon>
        <taxon>Brachycera</taxon>
        <taxon>Muscomorpha</taxon>
        <taxon>Ephydroidea</taxon>
        <taxon>Drosophilidae</taxon>
        <taxon>Drosophila</taxon>
    </lineage>
</organism>
<dbReference type="GO" id="GO:0006508">
    <property type="term" value="P:proteolysis"/>
    <property type="evidence" value="ECO:0007669"/>
    <property type="project" value="InterPro"/>
</dbReference>
<dbReference type="SMART" id="SM00020">
    <property type="entry name" value="Tryp_SPc"/>
    <property type="match status" value="1"/>
</dbReference>
<keyword evidence="5" id="KW-1185">Reference proteome</keyword>
<protein>
    <recommendedName>
        <fullName evidence="3">Peptidase S1 domain-containing protein</fullName>
    </recommendedName>
</protein>
<proteinExistence type="inferred from homology"/>
<dbReference type="Pfam" id="PF00089">
    <property type="entry name" value="Trypsin"/>
    <property type="match status" value="1"/>
</dbReference>
<sequence>MMMRTIYRHVVLEFGEFPWMVAILLKPEPTYIGGGSLLAPNIVLTAAHKVDSLAGDRLLIPAGEWDLATNEEIYPHIDRNVSEILIHDNYSKAANANNIALLVLELSLSHNPHISPICLPTAPASVDVHIDHANCIAMGWGRRSRAYRQPVNVLKELTIPLAPRTECIQMLQAMTHGPFESMRATSPLVCPTVAQPNRYYQIGIVAWGLDCNLGRVPAVYSNVSYLMPWLSQQLNRLRIDPNIILYNR</sequence>
<dbReference type="GO" id="GO:0004252">
    <property type="term" value="F:serine-type endopeptidase activity"/>
    <property type="evidence" value="ECO:0007669"/>
    <property type="project" value="InterPro"/>
</dbReference>
<dbReference type="InterPro" id="IPR009003">
    <property type="entry name" value="Peptidase_S1_PA"/>
</dbReference>
<feature type="domain" description="Peptidase S1" evidence="3">
    <location>
        <begin position="6"/>
        <end position="235"/>
    </location>
</feature>
<evidence type="ECO:0000313" key="4">
    <source>
        <dbReference type="EMBL" id="TDG42750.1"/>
    </source>
</evidence>
<dbReference type="OrthoDB" id="6261922at2759"/>
<dbReference type="Proteomes" id="UP000295192">
    <property type="component" value="Unassembled WGS sequence"/>
</dbReference>
<dbReference type="PROSITE" id="PS50240">
    <property type="entry name" value="TRYPSIN_DOM"/>
    <property type="match status" value="1"/>
</dbReference>
<accession>A0A484B3V2</accession>
<evidence type="ECO:0000256" key="1">
    <source>
        <dbReference type="ARBA" id="ARBA00023157"/>
    </source>
</evidence>
<dbReference type="SUPFAM" id="SSF50494">
    <property type="entry name" value="Trypsin-like serine proteases"/>
    <property type="match status" value="1"/>
</dbReference>
<dbReference type="CDD" id="cd00190">
    <property type="entry name" value="Tryp_SPc"/>
    <property type="match status" value="1"/>
</dbReference>
<reference evidence="4 5" key="1">
    <citation type="journal article" date="2019" name="J. Hered.">
        <title>An Improved Genome Assembly for Drosophila navojoa, the Basal Species in the mojavensis Cluster.</title>
        <authorList>
            <person name="Vanderlinde T."/>
            <person name="Dupim E.G."/>
            <person name="Nazario-Yepiz N.O."/>
            <person name="Carvalho A.B."/>
        </authorList>
    </citation>
    <scope>NUCLEOTIDE SEQUENCE [LARGE SCALE GENOMIC DNA]</scope>
    <source>
        <strain evidence="4">Navoj_Jal97</strain>
        <tissue evidence="4">Whole organism</tissue>
    </source>
</reference>
<evidence type="ECO:0000256" key="2">
    <source>
        <dbReference type="ARBA" id="ARBA00024195"/>
    </source>
</evidence>
<comment type="caution">
    <text evidence="4">The sequence shown here is derived from an EMBL/GenBank/DDBJ whole genome shotgun (WGS) entry which is preliminary data.</text>
</comment>
<dbReference type="EMBL" id="LSRL02000201">
    <property type="protein sequence ID" value="TDG42750.1"/>
    <property type="molecule type" value="Genomic_DNA"/>
</dbReference>
<keyword evidence="1" id="KW-1015">Disulfide bond</keyword>
<name>A0A484B3V2_DRONA</name>
<dbReference type="FunFam" id="2.40.10.10:FF:000068">
    <property type="entry name" value="transmembrane protease serine 2"/>
    <property type="match status" value="1"/>
</dbReference>
<dbReference type="AlphaFoldDB" id="A0A484B3V2"/>
<dbReference type="OMA" id="HANCIAM"/>
<dbReference type="STRING" id="7232.A0A484B3V2"/>
<dbReference type="InterPro" id="IPR001254">
    <property type="entry name" value="Trypsin_dom"/>
</dbReference>
<dbReference type="InterPro" id="IPR043504">
    <property type="entry name" value="Peptidase_S1_PA_chymotrypsin"/>
</dbReference>
<comment type="similarity">
    <text evidence="2">Belongs to the peptidase S1 family. CLIP subfamily.</text>
</comment>
<dbReference type="InterPro" id="IPR051487">
    <property type="entry name" value="Ser/Thr_Proteases_Immune/Dev"/>
</dbReference>
<evidence type="ECO:0000313" key="5">
    <source>
        <dbReference type="Proteomes" id="UP000295192"/>
    </source>
</evidence>